<dbReference type="RefSeq" id="WP_175484713.1">
    <property type="nucleotide sequence ID" value="NZ_FOPF01000016.1"/>
</dbReference>
<evidence type="ECO:0000256" key="1">
    <source>
        <dbReference type="SAM" id="Phobius"/>
    </source>
</evidence>
<name>A0A1Y5TUV9_9RHOB</name>
<feature type="transmembrane region" description="Helical" evidence="1">
    <location>
        <begin position="30"/>
        <end position="49"/>
    </location>
</feature>
<sequence>MASIGKTSRCCGLVLSGANNLPLLKTGLEAVGPVLFVLAATMAVTGWMMGRLYFYLSDGEDRDCGRGGDPELAHGVTLDVIIETATDFTRIAMPSDLYALTMYLTILPFVLIKSGP</sequence>
<proteinExistence type="predicted"/>
<protein>
    <submittedName>
        <fullName evidence="2">Uncharacterized protein</fullName>
    </submittedName>
</protein>
<evidence type="ECO:0000313" key="3">
    <source>
        <dbReference type="Proteomes" id="UP000193870"/>
    </source>
</evidence>
<keyword evidence="1" id="KW-1133">Transmembrane helix</keyword>
<organism evidence="2 3">
    <name type="scientific">Palleronia marisminoris</name>
    <dbReference type="NCBI Taxonomy" id="315423"/>
    <lineage>
        <taxon>Bacteria</taxon>
        <taxon>Pseudomonadati</taxon>
        <taxon>Pseudomonadota</taxon>
        <taxon>Alphaproteobacteria</taxon>
        <taxon>Rhodobacterales</taxon>
        <taxon>Roseobacteraceae</taxon>
        <taxon>Palleronia</taxon>
    </lineage>
</organism>
<evidence type="ECO:0000313" key="2">
    <source>
        <dbReference type="EMBL" id="SLN68852.1"/>
    </source>
</evidence>
<gene>
    <name evidence="2" type="ORF">PAM7066_03487</name>
</gene>
<dbReference type="EMBL" id="FWFV01000015">
    <property type="protein sequence ID" value="SLN68852.1"/>
    <property type="molecule type" value="Genomic_DNA"/>
</dbReference>
<reference evidence="2 3" key="1">
    <citation type="submission" date="2017-03" db="EMBL/GenBank/DDBJ databases">
        <authorList>
            <person name="Afonso C.L."/>
            <person name="Miller P.J."/>
            <person name="Scott M.A."/>
            <person name="Spackman E."/>
            <person name="Goraichik I."/>
            <person name="Dimitrov K.M."/>
            <person name="Suarez D.L."/>
            <person name="Swayne D.E."/>
        </authorList>
    </citation>
    <scope>NUCLEOTIDE SEQUENCE [LARGE SCALE GENOMIC DNA]</scope>
    <source>
        <strain evidence="2 3">CECT 7066</strain>
    </source>
</reference>
<accession>A0A1Y5TUV9</accession>
<dbReference type="Proteomes" id="UP000193870">
    <property type="component" value="Unassembled WGS sequence"/>
</dbReference>
<keyword evidence="1" id="KW-0812">Transmembrane</keyword>
<feature type="transmembrane region" description="Helical" evidence="1">
    <location>
        <begin position="97"/>
        <end position="115"/>
    </location>
</feature>
<keyword evidence="1" id="KW-0472">Membrane</keyword>
<keyword evidence="3" id="KW-1185">Reference proteome</keyword>
<dbReference type="AlphaFoldDB" id="A0A1Y5TUV9"/>